<feature type="transmembrane region" description="Helical" evidence="1">
    <location>
        <begin position="21"/>
        <end position="41"/>
    </location>
</feature>
<accession>A0A5S9F3N4</accession>
<dbReference type="Proteomes" id="UP000326354">
    <property type="component" value="Chromosome"/>
</dbReference>
<evidence type="ECO:0000313" key="3">
    <source>
        <dbReference type="Proteomes" id="UP000326354"/>
    </source>
</evidence>
<gene>
    <name evidence="2" type="ORF">UABAM_01704</name>
</gene>
<protein>
    <submittedName>
        <fullName evidence="2">Uncharacterized protein</fullName>
    </submittedName>
</protein>
<keyword evidence="3" id="KW-1185">Reference proteome</keyword>
<organism evidence="2 3">
    <name type="scientific">Uabimicrobium amorphum</name>
    <dbReference type="NCBI Taxonomy" id="2596890"/>
    <lineage>
        <taxon>Bacteria</taxon>
        <taxon>Pseudomonadati</taxon>
        <taxon>Planctomycetota</taxon>
        <taxon>Candidatus Uabimicrobiia</taxon>
        <taxon>Candidatus Uabimicrobiales</taxon>
        <taxon>Candidatus Uabimicrobiaceae</taxon>
        <taxon>Candidatus Uabimicrobium</taxon>
    </lineage>
</organism>
<dbReference type="AlphaFoldDB" id="A0A5S9F3N4"/>
<dbReference type="KEGG" id="uam:UABAM_01704"/>
<keyword evidence="1" id="KW-0812">Transmembrane</keyword>
<dbReference type="EMBL" id="AP019860">
    <property type="protein sequence ID" value="BBM83352.1"/>
    <property type="molecule type" value="Genomic_DNA"/>
</dbReference>
<dbReference type="RefSeq" id="WP_173013206.1">
    <property type="nucleotide sequence ID" value="NZ_AP019860.1"/>
</dbReference>
<evidence type="ECO:0000313" key="2">
    <source>
        <dbReference type="EMBL" id="BBM83352.1"/>
    </source>
</evidence>
<name>A0A5S9F3N4_UABAM</name>
<sequence>MKQEYGDTQKDKFLDGASTTGVIAILGGAILTFGAQTLKWLSNNSNSNQDS</sequence>
<keyword evidence="1" id="KW-1133">Transmembrane helix</keyword>
<reference evidence="2 3" key="1">
    <citation type="submission" date="2019-08" db="EMBL/GenBank/DDBJ databases">
        <title>Complete genome sequence of Candidatus Uab amorphum.</title>
        <authorList>
            <person name="Shiratori T."/>
            <person name="Suzuki S."/>
            <person name="Kakizawa Y."/>
            <person name="Ishida K."/>
        </authorList>
    </citation>
    <scope>NUCLEOTIDE SEQUENCE [LARGE SCALE GENOMIC DNA]</scope>
    <source>
        <strain evidence="2 3">SRT547</strain>
    </source>
</reference>
<proteinExistence type="predicted"/>
<evidence type="ECO:0000256" key="1">
    <source>
        <dbReference type="SAM" id="Phobius"/>
    </source>
</evidence>
<keyword evidence="1" id="KW-0472">Membrane</keyword>